<accession>A0ABP9JUA7</accession>
<organism evidence="3 4">
    <name type="scientific">Streptomyces similanensis</name>
    <dbReference type="NCBI Taxonomy" id="1274988"/>
    <lineage>
        <taxon>Bacteria</taxon>
        <taxon>Bacillati</taxon>
        <taxon>Actinomycetota</taxon>
        <taxon>Actinomycetes</taxon>
        <taxon>Kitasatosporales</taxon>
        <taxon>Streptomycetaceae</taxon>
        <taxon>Streptomyces</taxon>
    </lineage>
</organism>
<dbReference type="EMBL" id="BAABKC010000002">
    <property type="protein sequence ID" value="GAA5041742.1"/>
    <property type="molecule type" value="Genomic_DNA"/>
</dbReference>
<feature type="compositionally biased region" description="Low complexity" evidence="1">
    <location>
        <begin position="291"/>
        <end position="301"/>
    </location>
</feature>
<reference evidence="4" key="1">
    <citation type="journal article" date="2019" name="Int. J. Syst. Evol. Microbiol.">
        <title>The Global Catalogue of Microorganisms (GCM) 10K type strain sequencing project: providing services to taxonomists for standard genome sequencing and annotation.</title>
        <authorList>
            <consortium name="The Broad Institute Genomics Platform"/>
            <consortium name="The Broad Institute Genome Sequencing Center for Infectious Disease"/>
            <person name="Wu L."/>
            <person name="Ma J."/>
        </authorList>
    </citation>
    <scope>NUCLEOTIDE SEQUENCE [LARGE SCALE GENOMIC DNA]</scope>
    <source>
        <strain evidence="4">JCM 18410</strain>
    </source>
</reference>
<feature type="domain" description="DNA primase/polymerase bifunctional N-terminal" evidence="2">
    <location>
        <begin position="23"/>
        <end position="237"/>
    </location>
</feature>
<keyword evidence="4" id="KW-1185">Reference proteome</keyword>
<evidence type="ECO:0000313" key="4">
    <source>
        <dbReference type="Proteomes" id="UP001500124"/>
    </source>
</evidence>
<evidence type="ECO:0000259" key="2">
    <source>
        <dbReference type="SMART" id="SM00943"/>
    </source>
</evidence>
<dbReference type="RefSeq" id="WP_425588928.1">
    <property type="nucleotide sequence ID" value="NZ_BAABKC010000002.1"/>
</dbReference>
<comment type="caution">
    <text evidence="3">The sequence shown here is derived from an EMBL/GenBank/DDBJ whole genome shotgun (WGS) entry which is preliminary data.</text>
</comment>
<name>A0ABP9JUA7_9ACTN</name>
<proteinExistence type="predicted"/>
<dbReference type="Pfam" id="PF09250">
    <property type="entry name" value="Prim-Pol"/>
    <property type="match status" value="1"/>
</dbReference>
<dbReference type="SUPFAM" id="SSF56747">
    <property type="entry name" value="Prim-pol domain"/>
    <property type="match status" value="1"/>
</dbReference>
<dbReference type="InterPro" id="IPR015330">
    <property type="entry name" value="DNA_primase/pol_bifunc_N"/>
</dbReference>
<evidence type="ECO:0000256" key="1">
    <source>
        <dbReference type="SAM" id="MobiDB-lite"/>
    </source>
</evidence>
<dbReference type="CDD" id="cd04859">
    <property type="entry name" value="Prim_Pol"/>
    <property type="match status" value="1"/>
</dbReference>
<dbReference type="Proteomes" id="UP001500124">
    <property type="component" value="Unassembled WGS sequence"/>
</dbReference>
<sequence length="391" mass="41313">MPRHGEISERTAAGGPVPPRSVARWCAAQGWPVHPLAPGRKTPAANCPECRSRRHTPAACPCLPAGRPCHGFHAATTDTARIDAWWTATPSAGVGVACGPAGLVVIDIDAHAAEVPDRGRLLPGIPIPEQVSLDGLASGFDTLALLAAYRGRPDPAADEDTLRVRTPSGGLHVWYRNPDPATRLRCSTGSGSRAALAWQVDVRADGGYIVAPTTRTAQGVYRPLGSTRTPAPLPGWLHDELVRTGHLIAQTPTENPEVAPHAGARRAPDGTAPAPSPRPDHVPTARPNQVPTARRAPRTGAAHRILDPLIAQVARCAEAREGTAFTEKLNRAAYTAGGLIAAGHLDHSVVRDRLVRVAQHARPWQQARNEAIVDDALAVGSARPLHLEGRS</sequence>
<feature type="region of interest" description="Disordered" evidence="1">
    <location>
        <begin position="252"/>
        <end position="301"/>
    </location>
</feature>
<protein>
    <recommendedName>
        <fullName evidence="2">DNA primase/polymerase bifunctional N-terminal domain-containing protein</fullName>
    </recommendedName>
</protein>
<dbReference type="SMART" id="SM00943">
    <property type="entry name" value="Prim-Pol"/>
    <property type="match status" value="1"/>
</dbReference>
<evidence type="ECO:0000313" key="3">
    <source>
        <dbReference type="EMBL" id="GAA5041742.1"/>
    </source>
</evidence>
<gene>
    <name evidence="3" type="ORF">GCM10023336_02150</name>
</gene>